<name>A0A8X6K8A0_TRICU</name>
<reference evidence="1" key="1">
    <citation type="submission" date="2020-07" db="EMBL/GenBank/DDBJ databases">
        <title>Multicomponent nature underlies the extraordinary mechanical properties of spider dragline silk.</title>
        <authorList>
            <person name="Kono N."/>
            <person name="Nakamura H."/>
            <person name="Mori M."/>
            <person name="Yoshida Y."/>
            <person name="Ohtoshi R."/>
            <person name="Malay A.D."/>
            <person name="Moran D.A.P."/>
            <person name="Tomita M."/>
            <person name="Numata K."/>
            <person name="Arakawa K."/>
        </authorList>
    </citation>
    <scope>NUCLEOTIDE SEQUENCE</scope>
</reference>
<proteinExistence type="predicted"/>
<dbReference type="AlphaFoldDB" id="A0A8X6K8A0"/>
<organism evidence="1 2">
    <name type="scientific">Trichonephila clavata</name>
    <name type="common">Joro spider</name>
    <name type="synonym">Nephila clavata</name>
    <dbReference type="NCBI Taxonomy" id="2740835"/>
    <lineage>
        <taxon>Eukaryota</taxon>
        <taxon>Metazoa</taxon>
        <taxon>Ecdysozoa</taxon>
        <taxon>Arthropoda</taxon>
        <taxon>Chelicerata</taxon>
        <taxon>Arachnida</taxon>
        <taxon>Araneae</taxon>
        <taxon>Araneomorphae</taxon>
        <taxon>Entelegynae</taxon>
        <taxon>Araneoidea</taxon>
        <taxon>Nephilidae</taxon>
        <taxon>Trichonephila</taxon>
    </lineage>
</organism>
<dbReference type="Proteomes" id="UP000887116">
    <property type="component" value="Unassembled WGS sequence"/>
</dbReference>
<protein>
    <submittedName>
        <fullName evidence="1">Uncharacterized protein</fullName>
    </submittedName>
</protein>
<accession>A0A8X6K8A0</accession>
<comment type="caution">
    <text evidence="1">The sequence shown here is derived from an EMBL/GenBank/DDBJ whole genome shotgun (WGS) entry which is preliminary data.</text>
</comment>
<sequence>MYLPEVLVEDVLLPPDVLDMLEEPGVKRIHWLQSSQDLRWKFRWKLRFHLDSARESTGKHEDSQGNILHVGMKWEQLVLRTRK</sequence>
<dbReference type="EMBL" id="BMAO01010142">
    <property type="protein sequence ID" value="GFQ65116.1"/>
    <property type="molecule type" value="Genomic_DNA"/>
</dbReference>
<evidence type="ECO:0000313" key="1">
    <source>
        <dbReference type="EMBL" id="GFQ65116.1"/>
    </source>
</evidence>
<keyword evidence="2" id="KW-1185">Reference proteome</keyword>
<gene>
    <name evidence="1" type="ORF">TNCT_242511</name>
</gene>
<evidence type="ECO:0000313" key="2">
    <source>
        <dbReference type="Proteomes" id="UP000887116"/>
    </source>
</evidence>